<dbReference type="OrthoDB" id="346257at2759"/>
<evidence type="ECO:0000313" key="3">
    <source>
        <dbReference type="EMBL" id="CDI87099.1"/>
    </source>
</evidence>
<keyword evidence="4" id="KW-1185">Reference proteome</keyword>
<dbReference type="VEuPathDB" id="ToxoDB:EPH_0075160"/>
<evidence type="ECO:0000256" key="1">
    <source>
        <dbReference type="SAM" id="MobiDB-lite"/>
    </source>
</evidence>
<feature type="region of interest" description="Disordered" evidence="1">
    <location>
        <begin position="438"/>
        <end position="469"/>
    </location>
</feature>
<proteinExistence type="predicted"/>
<dbReference type="Proteomes" id="UP000018201">
    <property type="component" value="Unassembled WGS sequence"/>
</dbReference>
<evidence type="ECO:0000256" key="2">
    <source>
        <dbReference type="SAM" id="Phobius"/>
    </source>
</evidence>
<name>U6H8W4_9EIME</name>
<dbReference type="EMBL" id="HG696712">
    <property type="protein sequence ID" value="CDI87099.1"/>
    <property type="molecule type" value="Genomic_DNA"/>
</dbReference>
<reference evidence="3" key="2">
    <citation type="submission" date="2013-10" db="EMBL/GenBank/DDBJ databases">
        <authorList>
            <person name="Aslett M."/>
        </authorList>
    </citation>
    <scope>NUCLEOTIDE SEQUENCE [LARGE SCALE GENOMIC DNA]</scope>
    <source>
        <strain evidence="3">Houghton</strain>
    </source>
</reference>
<feature type="compositionally biased region" description="Polar residues" evidence="1">
    <location>
        <begin position="441"/>
        <end position="465"/>
    </location>
</feature>
<feature type="compositionally biased region" description="Low complexity" evidence="1">
    <location>
        <begin position="166"/>
        <end position="180"/>
    </location>
</feature>
<keyword evidence="2" id="KW-0472">Membrane</keyword>
<feature type="compositionally biased region" description="Low complexity" evidence="1">
    <location>
        <begin position="67"/>
        <end position="89"/>
    </location>
</feature>
<organism evidence="3 4">
    <name type="scientific">Eimeria praecox</name>
    <dbReference type="NCBI Taxonomy" id="51316"/>
    <lineage>
        <taxon>Eukaryota</taxon>
        <taxon>Sar</taxon>
        <taxon>Alveolata</taxon>
        <taxon>Apicomplexa</taxon>
        <taxon>Conoidasida</taxon>
        <taxon>Coccidia</taxon>
        <taxon>Eucoccidiorida</taxon>
        <taxon>Eimeriorina</taxon>
        <taxon>Eimeriidae</taxon>
        <taxon>Eimeria</taxon>
    </lineage>
</organism>
<feature type="compositionally biased region" description="Basic and acidic residues" evidence="1">
    <location>
        <begin position="42"/>
        <end position="66"/>
    </location>
</feature>
<accession>U6H8W4</accession>
<evidence type="ECO:0000313" key="4">
    <source>
        <dbReference type="Proteomes" id="UP000018201"/>
    </source>
</evidence>
<dbReference type="AlphaFoldDB" id="U6H8W4"/>
<reference evidence="3" key="1">
    <citation type="submission" date="2013-10" db="EMBL/GenBank/DDBJ databases">
        <title>Genomic analysis of the causative agents of coccidiosis in chickens.</title>
        <authorList>
            <person name="Reid A.J."/>
            <person name="Blake D."/>
            <person name="Billington K."/>
            <person name="Browne H."/>
            <person name="Dunn M."/>
            <person name="Hung S."/>
            <person name="Kawahara F."/>
            <person name="Miranda-Saavedra D."/>
            <person name="Mourier T."/>
            <person name="Nagra H."/>
            <person name="Otto T.D."/>
            <person name="Rawlings N."/>
            <person name="Sanchez A."/>
            <person name="Sanders M."/>
            <person name="Subramaniam C."/>
            <person name="Tay Y."/>
            <person name="Dear P."/>
            <person name="Doerig C."/>
            <person name="Gruber A."/>
            <person name="Parkinson J."/>
            <person name="Shirley M."/>
            <person name="Wan K.L."/>
            <person name="Berriman M."/>
            <person name="Tomley F."/>
            <person name="Pain A."/>
        </authorList>
    </citation>
    <scope>NUCLEOTIDE SEQUENCE [LARGE SCALE GENOMIC DNA]</scope>
    <source>
        <strain evidence="3">Houghton</strain>
    </source>
</reference>
<feature type="region of interest" description="Disordered" evidence="1">
    <location>
        <begin position="154"/>
        <end position="180"/>
    </location>
</feature>
<sequence length="512" mass="57585">MAATTAALVGGPAPCRDLASTAAPQELASANIRLSLRRLGVGRKETSPDEPFLESRSEEDSHESESPRSSPPTWTSSPCSHQSHPPSSQYADLDEVIPIALIKLRQRSNRAEAERRSRQWLSGTLALLGGMMAMVLAVYQLRFALPVLKRGADSSVPAGSSRSYHSTTSPAGTGAAPPGTAGSIQEAVASKIALRRQWMLGIFAIAFSFFSAKFVSRLHAWMLGVRRWLQPQTVKRLPPHSKVEEEFAELYSIKDESAVTKDDFAWSDPLAITAIRKCLDDYRALSRQTHQSAFAIFFHLAAQSRRRQIAYSLYRDACDALHAKVEQSRPVLSEEVAEVLDRQRALRLQYLRMKDDISFVLNEENLPPGLCQEEIEFLTRDFRPALRELANHSINSLDMDRRFIEAFIKLNHNIQYVRHEDDNSADGMPNKTAEQADLVESLQQQDQRVSQEENSTPEDMTSENSGELAMHESKFWDARRTLSSYRRGTFMPKVPDFDRCFLPELPLSLFAY</sequence>
<keyword evidence="2" id="KW-0812">Transmembrane</keyword>
<keyword evidence="2" id="KW-1133">Transmembrane helix</keyword>
<feature type="transmembrane region" description="Helical" evidence="2">
    <location>
        <begin position="120"/>
        <end position="141"/>
    </location>
</feature>
<gene>
    <name evidence="3" type="ORF">EPH_0075160</name>
</gene>
<protein>
    <submittedName>
        <fullName evidence="3">Uncharacterized protein</fullName>
    </submittedName>
</protein>
<feature type="region of interest" description="Disordered" evidence="1">
    <location>
        <begin position="38"/>
        <end position="90"/>
    </location>
</feature>